<evidence type="ECO:0000313" key="2">
    <source>
        <dbReference type="EMBL" id="CAB4832991.1"/>
    </source>
</evidence>
<sequence>MEATSLRFAHAARTIADVTRLRGLDAPTFRSPPSLAGVQRSLRRRGGSATVSVRLHQRPWAAVLADMIDGVIVANRLSGTAADTVRTALWQAVEGAAVIAA</sequence>
<evidence type="ECO:0000313" key="1">
    <source>
        <dbReference type="EMBL" id="CAB4770641.1"/>
    </source>
</evidence>
<reference evidence="1" key="1">
    <citation type="submission" date="2020-05" db="EMBL/GenBank/DDBJ databases">
        <authorList>
            <person name="Chiriac C."/>
            <person name="Salcher M."/>
            <person name="Ghai R."/>
            <person name="Kavagutti S V."/>
        </authorList>
    </citation>
    <scope>NUCLEOTIDE SEQUENCE</scope>
</reference>
<dbReference type="EMBL" id="CAEZYR010000180">
    <property type="protein sequence ID" value="CAB4770641.1"/>
    <property type="molecule type" value="Genomic_DNA"/>
</dbReference>
<evidence type="ECO:0000313" key="3">
    <source>
        <dbReference type="EMBL" id="CAB4890364.1"/>
    </source>
</evidence>
<gene>
    <name evidence="1" type="ORF">UFOPK2754_03076</name>
    <name evidence="2" type="ORF">UFOPK3139_01743</name>
    <name evidence="3" type="ORF">UFOPK3543_00209</name>
</gene>
<organism evidence="1">
    <name type="scientific">freshwater metagenome</name>
    <dbReference type="NCBI Taxonomy" id="449393"/>
    <lineage>
        <taxon>unclassified sequences</taxon>
        <taxon>metagenomes</taxon>
        <taxon>ecological metagenomes</taxon>
    </lineage>
</organism>
<dbReference type="EMBL" id="CAFABA010000071">
    <property type="protein sequence ID" value="CAB4832991.1"/>
    <property type="molecule type" value="Genomic_DNA"/>
</dbReference>
<name>A0A6J6VE08_9ZZZZ</name>
<dbReference type="AlphaFoldDB" id="A0A6J6VE08"/>
<dbReference type="EMBL" id="CAFBMH010000004">
    <property type="protein sequence ID" value="CAB4890364.1"/>
    <property type="molecule type" value="Genomic_DNA"/>
</dbReference>
<accession>A0A6J6VE08</accession>
<protein>
    <submittedName>
        <fullName evidence="1">Unannotated protein</fullName>
    </submittedName>
</protein>
<proteinExistence type="predicted"/>